<feature type="transmembrane region" description="Helical" evidence="3">
    <location>
        <begin position="6"/>
        <end position="28"/>
    </location>
</feature>
<dbReference type="PROSITE" id="PS50006">
    <property type="entry name" value="FHA_DOMAIN"/>
    <property type="match status" value="1"/>
</dbReference>
<dbReference type="SUPFAM" id="SSF49879">
    <property type="entry name" value="SMAD/FHA domain"/>
    <property type="match status" value="1"/>
</dbReference>
<keyword evidence="3" id="KW-0472">Membrane</keyword>
<evidence type="ECO:0000259" key="4">
    <source>
        <dbReference type="PROSITE" id="PS50006"/>
    </source>
</evidence>
<organism evidence="5 6">
    <name type="scientific">Isoptericola cucumis</name>
    <dbReference type="NCBI Taxonomy" id="1776856"/>
    <lineage>
        <taxon>Bacteria</taxon>
        <taxon>Bacillati</taxon>
        <taxon>Actinomycetota</taxon>
        <taxon>Actinomycetes</taxon>
        <taxon>Micrococcales</taxon>
        <taxon>Promicromonosporaceae</taxon>
        <taxon>Isoptericola</taxon>
    </lineage>
</organism>
<keyword evidence="3" id="KW-1133">Transmembrane helix</keyword>
<dbReference type="Proteomes" id="UP000632535">
    <property type="component" value="Unassembled WGS sequence"/>
</dbReference>
<keyword evidence="6" id="KW-1185">Reference proteome</keyword>
<dbReference type="Pfam" id="PF00498">
    <property type="entry name" value="FHA"/>
    <property type="match status" value="1"/>
</dbReference>
<name>A0ABQ2BBJ9_9MICO</name>
<dbReference type="InterPro" id="IPR000253">
    <property type="entry name" value="FHA_dom"/>
</dbReference>
<dbReference type="InterPro" id="IPR050923">
    <property type="entry name" value="Cell_Proc_Reg/RNA_Proc"/>
</dbReference>
<evidence type="ECO:0000256" key="1">
    <source>
        <dbReference type="ARBA" id="ARBA00022553"/>
    </source>
</evidence>
<keyword evidence="1" id="KW-0597">Phosphoprotein</keyword>
<feature type="domain" description="FHA" evidence="4">
    <location>
        <begin position="91"/>
        <end position="140"/>
    </location>
</feature>
<sequence length="163" mass="17199">MSELTFTLLRLGYLVLLWVFVLTAIAVLRRDLAPRGAPRASRAERRREQEAPAVAAPAAAPSKPKRGAPTRLVVTAGPLSGTTLPLSSASILIGRAPGCTLVLDDDFSSSRHARIFPQGDQWFVEDLGSTNGTFMGDTKVSGPIPLAPGVGVQIGRSVVELQG</sequence>
<gene>
    <name evidence="5" type="ORF">GCM10007368_31170</name>
</gene>
<evidence type="ECO:0000313" key="5">
    <source>
        <dbReference type="EMBL" id="GGI10424.1"/>
    </source>
</evidence>
<feature type="region of interest" description="Disordered" evidence="2">
    <location>
        <begin position="37"/>
        <end position="69"/>
    </location>
</feature>
<accession>A0ABQ2BBJ9</accession>
<dbReference type="RefSeq" id="WP_188524635.1">
    <property type="nucleotide sequence ID" value="NZ_BMDG01000011.1"/>
</dbReference>
<evidence type="ECO:0000256" key="2">
    <source>
        <dbReference type="SAM" id="MobiDB-lite"/>
    </source>
</evidence>
<dbReference type="Gene3D" id="2.60.200.20">
    <property type="match status" value="1"/>
</dbReference>
<dbReference type="InterPro" id="IPR008984">
    <property type="entry name" value="SMAD_FHA_dom_sf"/>
</dbReference>
<feature type="compositionally biased region" description="Low complexity" evidence="2">
    <location>
        <begin position="51"/>
        <end position="62"/>
    </location>
</feature>
<dbReference type="PANTHER" id="PTHR23308">
    <property type="entry name" value="NUCLEAR INHIBITOR OF PROTEIN PHOSPHATASE-1"/>
    <property type="match status" value="1"/>
</dbReference>
<comment type="caution">
    <text evidence="5">The sequence shown here is derived from an EMBL/GenBank/DDBJ whole genome shotgun (WGS) entry which is preliminary data.</text>
</comment>
<proteinExistence type="predicted"/>
<keyword evidence="3" id="KW-0812">Transmembrane</keyword>
<reference evidence="6" key="1">
    <citation type="journal article" date="2019" name="Int. J. Syst. Evol. Microbiol.">
        <title>The Global Catalogue of Microorganisms (GCM) 10K type strain sequencing project: providing services to taxonomists for standard genome sequencing and annotation.</title>
        <authorList>
            <consortium name="The Broad Institute Genomics Platform"/>
            <consortium name="The Broad Institute Genome Sequencing Center for Infectious Disease"/>
            <person name="Wu L."/>
            <person name="Ma J."/>
        </authorList>
    </citation>
    <scope>NUCLEOTIDE SEQUENCE [LARGE SCALE GENOMIC DNA]</scope>
    <source>
        <strain evidence="6">CCM 8653</strain>
    </source>
</reference>
<protein>
    <submittedName>
        <fullName evidence="5">FHA domain-containing protein</fullName>
    </submittedName>
</protein>
<dbReference type="EMBL" id="BMDG01000011">
    <property type="protein sequence ID" value="GGI10424.1"/>
    <property type="molecule type" value="Genomic_DNA"/>
</dbReference>
<evidence type="ECO:0000256" key="3">
    <source>
        <dbReference type="SAM" id="Phobius"/>
    </source>
</evidence>
<feature type="compositionally biased region" description="Basic and acidic residues" evidence="2">
    <location>
        <begin position="41"/>
        <end position="50"/>
    </location>
</feature>
<evidence type="ECO:0000313" key="6">
    <source>
        <dbReference type="Proteomes" id="UP000632535"/>
    </source>
</evidence>
<dbReference type="SMART" id="SM00240">
    <property type="entry name" value="FHA"/>
    <property type="match status" value="1"/>
</dbReference>